<gene>
    <name evidence="1" type="primary">g176</name>
</gene>
<evidence type="ECO:0000313" key="2">
    <source>
        <dbReference type="Proteomes" id="UP000241364"/>
    </source>
</evidence>
<proteinExistence type="predicted"/>
<protein>
    <submittedName>
        <fullName evidence="1">Uncharacterized protein</fullName>
    </submittedName>
</protein>
<reference evidence="2" key="1">
    <citation type="submission" date="2017-10" db="EMBL/GenBank/DDBJ databases">
        <authorList>
            <person name="Skurnik M."/>
        </authorList>
    </citation>
    <scope>NUCLEOTIDE SEQUENCE [LARGE SCALE GENOMIC DNA]</scope>
    <source>
        <strain evidence="2">fHe-Yen9-03</strain>
    </source>
</reference>
<name>A0A2C9CY76_9CAUD</name>
<sequence>MKRKLIYKNKNKISSKLKSSKKEIVIIFDINRMKTALNSDRIFISGDMTREEKRAFIISQSIDSTLDT</sequence>
<accession>A0A2C9CY76</accession>
<evidence type="ECO:0000313" key="1">
    <source>
        <dbReference type="EMBL" id="SOK58984.1"/>
    </source>
</evidence>
<organism evidence="1 2">
    <name type="scientific">Yersinia phage fHe-Yen9-03</name>
    <dbReference type="NCBI Taxonomy" id="2052743"/>
    <lineage>
        <taxon>Viruses</taxon>
        <taxon>Duplodnaviria</taxon>
        <taxon>Heunggongvirae</taxon>
        <taxon>Uroviricota</taxon>
        <taxon>Caudoviricetes</taxon>
        <taxon>Eneladusvirus</taxon>
        <taxon>Eneladusvirus Yen904</taxon>
    </lineage>
</organism>
<dbReference type="Proteomes" id="UP000241364">
    <property type="component" value="Chromosome i"/>
</dbReference>
<dbReference type="EMBL" id="LT960552">
    <property type="protein sequence ID" value="SOK58984.1"/>
    <property type="molecule type" value="Genomic_DNA"/>
</dbReference>